<gene>
    <name evidence="1" type="ordered locus">MHLP_04185</name>
</gene>
<evidence type="ECO:0000313" key="1">
    <source>
        <dbReference type="EMBL" id="AFO52417.1"/>
    </source>
</evidence>
<dbReference type="KEGG" id="mhl:MHLP_04185"/>
<dbReference type="AlphaFoldDB" id="I7C775"/>
<dbReference type="EMBL" id="CP003731">
    <property type="protein sequence ID" value="AFO52417.1"/>
    <property type="molecule type" value="Genomic_DNA"/>
</dbReference>
<dbReference type="Proteomes" id="UP000006502">
    <property type="component" value="Chromosome"/>
</dbReference>
<dbReference type="HOGENOM" id="CLU_2538927_0_0_14"/>
<keyword evidence="2" id="KW-1185">Reference proteome</keyword>
<accession>I7C775</accession>
<proteinExistence type="predicted"/>
<name>I7C775_MYCHA</name>
<sequence>MRRGGEASSGDNKIDDVGWLKHDDMKDDLAGIFAEHPGLKDFVESVIKDFKSRNCEYKVNTNPTWWYEVICQQGNPKGRQKPY</sequence>
<dbReference type="PATRIC" id="fig|1212765.3.peg.951"/>
<reference evidence="1 2" key="1">
    <citation type="journal article" date="2012" name="J. Bacteriol.">
        <title>Genome Sequence of "Candidatus Mycoplasma haemolamae" Strain Purdue, a Red Blood Cell Pathogen of Alpacas (Vicugna pacos) and Llamas (Lama glama).</title>
        <authorList>
            <person name="Guimaraes A.M."/>
            <person name="Toth B."/>
            <person name="Santos A.P."/>
            <person name="do Nascimento N.C."/>
            <person name="Kritchevsky J.E."/>
            <person name="Messick J.B."/>
        </authorList>
    </citation>
    <scope>NUCLEOTIDE SEQUENCE [LARGE SCALE GENOMIC DNA]</scope>
    <source>
        <strain evidence="1 2">Purdue</strain>
    </source>
</reference>
<evidence type="ECO:0000313" key="2">
    <source>
        <dbReference type="Proteomes" id="UP000006502"/>
    </source>
</evidence>
<organism evidence="1 2">
    <name type="scientific">Mycoplasma haematolamae (strain Purdue)</name>
    <dbReference type="NCBI Taxonomy" id="1212765"/>
    <lineage>
        <taxon>Bacteria</taxon>
        <taxon>Bacillati</taxon>
        <taxon>Mycoplasmatota</taxon>
        <taxon>Mollicutes</taxon>
        <taxon>Mycoplasmataceae</taxon>
        <taxon>Mycoplasma</taxon>
    </lineage>
</organism>
<reference evidence="2" key="2">
    <citation type="submission" date="2012-07" db="EMBL/GenBank/DDBJ databases">
        <title>Complete genome sequence of 'Candidatus Mycoplasma haemolamae'.</title>
        <authorList>
            <person name="Guimaraes A.M.S."/>
            <person name="Toth B."/>
            <person name="Santos A.P."/>
            <person name="Nascimento N.C."/>
            <person name="Sojka J.E."/>
            <person name="Messick J.B."/>
        </authorList>
    </citation>
    <scope>NUCLEOTIDE SEQUENCE [LARGE SCALE GENOMIC DNA]</scope>
    <source>
        <strain evidence="2">Purdue</strain>
    </source>
</reference>
<protein>
    <submittedName>
        <fullName evidence="1">Uncharacterized protein</fullName>
    </submittedName>
</protein>